<evidence type="ECO:0000313" key="2">
    <source>
        <dbReference type="Proteomes" id="UP000199220"/>
    </source>
</evidence>
<accession>A0A1H5N5P4</accession>
<dbReference type="EMBL" id="FNTX01000002">
    <property type="protein sequence ID" value="SEE96874.1"/>
    <property type="molecule type" value="Genomic_DNA"/>
</dbReference>
<dbReference type="OrthoDB" id="8612854at2"/>
<reference evidence="2" key="1">
    <citation type="submission" date="2016-10" db="EMBL/GenBank/DDBJ databases">
        <authorList>
            <person name="Varghese N."/>
            <person name="Submissions S."/>
        </authorList>
    </citation>
    <scope>NUCLEOTIDE SEQUENCE [LARGE SCALE GENOMIC DNA]</scope>
    <source>
        <strain evidence="2">DSM 21368</strain>
    </source>
</reference>
<proteinExistence type="predicted"/>
<dbReference type="Proteomes" id="UP000199220">
    <property type="component" value="Unassembled WGS sequence"/>
</dbReference>
<dbReference type="STRING" id="648782.SAMN04488554_3968"/>
<protein>
    <submittedName>
        <fullName evidence="1">Uncharacterized protein</fullName>
    </submittedName>
</protein>
<sequence length="218" mass="23887">MFPSLVGDNGAVSFHYPFSDIDLAQFEGAGLRLTPHARRLSAQQVLETWPLAWVPQVRLAWPRHCLHPDDCLRIEGQELVGKVFAVNDEDVLVELESASESCLVRSVVELSFGPAADSGESIRGGAILRTVNSSLAAFARCHLAWLRALAESWEIHLTKGPDPQRSSEQVAARFLDSVAAVDGSSPFWEDMAFQIEDLGVPTTAIHEWLVGRDGLPDC</sequence>
<evidence type="ECO:0000313" key="1">
    <source>
        <dbReference type="EMBL" id="SEE96874.1"/>
    </source>
</evidence>
<dbReference type="AlphaFoldDB" id="A0A1H5N5P4"/>
<gene>
    <name evidence="1" type="ORF">SAMN04488554_3968</name>
</gene>
<keyword evidence="2" id="KW-1185">Reference proteome</keyword>
<name>A0A1H5N5P4_9MICO</name>
<organism evidence="1 2">
    <name type="scientific">Ruania alba</name>
    <dbReference type="NCBI Taxonomy" id="648782"/>
    <lineage>
        <taxon>Bacteria</taxon>
        <taxon>Bacillati</taxon>
        <taxon>Actinomycetota</taxon>
        <taxon>Actinomycetes</taxon>
        <taxon>Micrococcales</taxon>
        <taxon>Ruaniaceae</taxon>
        <taxon>Ruania</taxon>
    </lineage>
</organism>